<evidence type="ECO:0000313" key="3">
    <source>
        <dbReference type="Proteomes" id="UP000182915"/>
    </source>
</evidence>
<sequence>MTARWAVFVVALVGLLAACTTNREPDLPPSSDPAAIAERVTGPDGPAFLQDIVAASWDDGGARAGELFAWIPRDAHSDDPAVAARAGQTAHVIAAFLADERDTITDTPDNPALWRSFTDSLIPYQGALVGDDQGIADFAPLEGPESQMRRTASLFATMTKDSTADRAWADAANAKAQTYEEAFAKAAVTEPLQADTGDAQQALLQAARLRSLVATGDRLVNPDAPRPVPTYAETVVMYRVASLTARDDDPHINDEFFRNGSLLPPNEIPEEDLSIYRAQLRVYLVPWPQINAAIDQFASTYSLIADGQ</sequence>
<dbReference type="PROSITE" id="PS51257">
    <property type="entry name" value="PROKAR_LIPOPROTEIN"/>
    <property type="match status" value="1"/>
</dbReference>
<dbReference type="RefSeq" id="WP_083406949.1">
    <property type="nucleotide sequence ID" value="NZ_LT629971.1"/>
</dbReference>
<accession>A0A1H6JFD0</accession>
<feature type="signal peptide" evidence="1">
    <location>
        <begin position="1"/>
        <end position="23"/>
    </location>
</feature>
<keyword evidence="3" id="KW-1185">Reference proteome</keyword>
<keyword evidence="1" id="KW-0732">Signal</keyword>
<dbReference type="Proteomes" id="UP000182915">
    <property type="component" value="Chromosome I"/>
</dbReference>
<gene>
    <name evidence="2" type="ORF">SAMN04489835_1946</name>
</gene>
<name>A0A1H6JFD0_MYCRU</name>
<dbReference type="EMBL" id="LT629971">
    <property type="protein sequence ID" value="SEH60593.1"/>
    <property type="molecule type" value="Genomic_DNA"/>
</dbReference>
<proteinExistence type="predicted"/>
<reference evidence="3" key="1">
    <citation type="submission" date="2016-10" db="EMBL/GenBank/DDBJ databases">
        <authorList>
            <person name="Varghese N."/>
            <person name="Submissions S."/>
        </authorList>
    </citation>
    <scope>NUCLEOTIDE SEQUENCE [LARGE SCALE GENOMIC DNA]</scope>
    <source>
        <strain evidence="3">DSM 45405</strain>
    </source>
</reference>
<protein>
    <submittedName>
        <fullName evidence="2">Uncharacterized protein</fullName>
    </submittedName>
</protein>
<dbReference type="AlphaFoldDB" id="A0A1H6JFD0"/>
<organism evidence="2 3">
    <name type="scientific">Mycolicibacterium rutilum</name>
    <name type="common">Mycobacterium rutilum</name>
    <dbReference type="NCBI Taxonomy" id="370526"/>
    <lineage>
        <taxon>Bacteria</taxon>
        <taxon>Bacillati</taxon>
        <taxon>Actinomycetota</taxon>
        <taxon>Actinomycetes</taxon>
        <taxon>Mycobacteriales</taxon>
        <taxon>Mycobacteriaceae</taxon>
        <taxon>Mycolicibacterium</taxon>
    </lineage>
</organism>
<evidence type="ECO:0000313" key="2">
    <source>
        <dbReference type="EMBL" id="SEH60593.1"/>
    </source>
</evidence>
<feature type="chain" id="PRO_5039463881" evidence="1">
    <location>
        <begin position="24"/>
        <end position="308"/>
    </location>
</feature>
<dbReference type="STRING" id="370526.SAMN04489835_1946"/>
<evidence type="ECO:0000256" key="1">
    <source>
        <dbReference type="SAM" id="SignalP"/>
    </source>
</evidence>
<dbReference type="OrthoDB" id="4640802at2"/>